<organism evidence="12 13">
    <name type="scientific">Thermanaerosceptrum fracticalcis</name>
    <dbReference type="NCBI Taxonomy" id="1712410"/>
    <lineage>
        <taxon>Bacteria</taxon>
        <taxon>Bacillati</taxon>
        <taxon>Bacillota</taxon>
        <taxon>Clostridia</taxon>
        <taxon>Eubacteriales</taxon>
        <taxon>Peptococcaceae</taxon>
        <taxon>Thermanaerosceptrum</taxon>
    </lineage>
</organism>
<dbReference type="GO" id="GO:0005507">
    <property type="term" value="F:copper ion binding"/>
    <property type="evidence" value="ECO:0007669"/>
    <property type="project" value="TreeGrafter"/>
</dbReference>
<evidence type="ECO:0000256" key="3">
    <source>
        <dbReference type="ARBA" id="ARBA00007353"/>
    </source>
</evidence>
<keyword evidence="7" id="KW-0862">Zinc</keyword>
<dbReference type="KEGG" id="tfr:BR63_01720"/>
<protein>
    <recommendedName>
        <fullName evidence="11">Purine nucleoside phosphorylase</fullName>
    </recommendedName>
</protein>
<dbReference type="InterPro" id="IPR003730">
    <property type="entry name" value="Cu_polyphenol_OxRdtase"/>
</dbReference>
<proteinExistence type="inferred from homology"/>
<name>A0A7G6DZ95_THEFR</name>
<keyword evidence="5" id="KW-0479">Metal-binding</keyword>
<evidence type="ECO:0000256" key="6">
    <source>
        <dbReference type="ARBA" id="ARBA00022801"/>
    </source>
</evidence>
<evidence type="ECO:0000256" key="8">
    <source>
        <dbReference type="ARBA" id="ARBA00047989"/>
    </source>
</evidence>
<dbReference type="Pfam" id="PF02578">
    <property type="entry name" value="Cu-oxidase_4"/>
    <property type="match status" value="1"/>
</dbReference>
<keyword evidence="4" id="KW-0808">Transferase</keyword>
<sequence length="278" mass="30275">MGGRKLPGYFQRHFKEGIEYYTISSFEETGLVIHGFSGKSGGVSGGTYNSLNLSILTEDKLENVLENRRRFARVLGIDPASIVGAHQVHRDTIYQVTLKDKGRGAFAPETVIPATDALITNERGLALTAFFADCVPVFFLDPVKKTIALAHAGWKGTVAKIAAKTVKALAEAYGTDTKDLLVAIGPSIGPCHYEVDLPVIEKVKDAFPENWESLITGLQGDGHGQLNLWLANFYQLVDIGVVPENITLAEVCTYCHQDKLFSHRAGMAGRQAAIIMLK</sequence>
<dbReference type="Proteomes" id="UP000515847">
    <property type="component" value="Chromosome"/>
</dbReference>
<keyword evidence="13" id="KW-1185">Reference proteome</keyword>
<comment type="catalytic activity">
    <reaction evidence="8">
        <text>adenosine + H2O + H(+) = inosine + NH4(+)</text>
        <dbReference type="Rhea" id="RHEA:24408"/>
        <dbReference type="ChEBI" id="CHEBI:15377"/>
        <dbReference type="ChEBI" id="CHEBI:15378"/>
        <dbReference type="ChEBI" id="CHEBI:16335"/>
        <dbReference type="ChEBI" id="CHEBI:17596"/>
        <dbReference type="ChEBI" id="CHEBI:28938"/>
        <dbReference type="EC" id="3.5.4.4"/>
    </reaction>
    <physiologicalReaction direction="left-to-right" evidence="8">
        <dbReference type="Rhea" id="RHEA:24409"/>
    </physiologicalReaction>
</comment>
<comment type="similarity">
    <text evidence="3 11">Belongs to the purine nucleoside phosphorylase YfiH/LACC1 family.</text>
</comment>
<comment type="catalytic activity">
    <reaction evidence="9">
        <text>adenosine + phosphate = alpha-D-ribose 1-phosphate + adenine</text>
        <dbReference type="Rhea" id="RHEA:27642"/>
        <dbReference type="ChEBI" id="CHEBI:16335"/>
        <dbReference type="ChEBI" id="CHEBI:16708"/>
        <dbReference type="ChEBI" id="CHEBI:43474"/>
        <dbReference type="ChEBI" id="CHEBI:57720"/>
        <dbReference type="EC" id="2.4.2.1"/>
    </reaction>
    <physiologicalReaction direction="left-to-right" evidence="9">
        <dbReference type="Rhea" id="RHEA:27643"/>
    </physiologicalReaction>
</comment>
<dbReference type="GO" id="GO:0016787">
    <property type="term" value="F:hydrolase activity"/>
    <property type="evidence" value="ECO:0007669"/>
    <property type="project" value="UniProtKB-KW"/>
</dbReference>
<comment type="catalytic activity">
    <reaction evidence="1">
        <text>inosine + phosphate = alpha-D-ribose 1-phosphate + hypoxanthine</text>
        <dbReference type="Rhea" id="RHEA:27646"/>
        <dbReference type="ChEBI" id="CHEBI:17368"/>
        <dbReference type="ChEBI" id="CHEBI:17596"/>
        <dbReference type="ChEBI" id="CHEBI:43474"/>
        <dbReference type="ChEBI" id="CHEBI:57720"/>
        <dbReference type="EC" id="2.4.2.1"/>
    </reaction>
    <physiologicalReaction direction="left-to-right" evidence="1">
        <dbReference type="Rhea" id="RHEA:27647"/>
    </physiologicalReaction>
</comment>
<dbReference type="CDD" id="cd16833">
    <property type="entry name" value="YfiH"/>
    <property type="match status" value="1"/>
</dbReference>
<keyword evidence="6" id="KW-0378">Hydrolase</keyword>
<evidence type="ECO:0000256" key="10">
    <source>
        <dbReference type="ARBA" id="ARBA00049893"/>
    </source>
</evidence>
<dbReference type="OrthoDB" id="4279at2"/>
<dbReference type="InterPro" id="IPR011324">
    <property type="entry name" value="Cytotoxic_necrot_fac-like_cat"/>
</dbReference>
<dbReference type="GO" id="GO:0017061">
    <property type="term" value="F:S-methyl-5-thioadenosine phosphorylase activity"/>
    <property type="evidence" value="ECO:0007669"/>
    <property type="project" value="UniProtKB-EC"/>
</dbReference>
<dbReference type="EMBL" id="CP045798">
    <property type="protein sequence ID" value="QNB45149.1"/>
    <property type="molecule type" value="Genomic_DNA"/>
</dbReference>
<reference evidence="12 13" key="1">
    <citation type="journal article" date="2019" name="Front. Microbiol.">
        <title>Thermoanaerosceptrum fracticalcis gen. nov. sp. nov., a Novel Fumarate-Fermenting Microorganism From a Deep Fractured Carbonate Aquifer of the US Great Basin.</title>
        <authorList>
            <person name="Hamilton-Brehm S.D."/>
            <person name="Stewart L.E."/>
            <person name="Zavarin M."/>
            <person name="Caldwell M."/>
            <person name="Lawson P.A."/>
            <person name="Onstott T.C."/>
            <person name="Grzymski J."/>
            <person name="Neveux I."/>
            <person name="Lollar B.S."/>
            <person name="Russell C.E."/>
            <person name="Moser D.P."/>
        </authorList>
    </citation>
    <scope>NUCLEOTIDE SEQUENCE [LARGE SCALE GENOMIC DNA]</scope>
    <source>
        <strain evidence="12 13">DRI-13</strain>
    </source>
</reference>
<evidence type="ECO:0000256" key="5">
    <source>
        <dbReference type="ARBA" id="ARBA00022723"/>
    </source>
</evidence>
<dbReference type="AlphaFoldDB" id="A0A7G6DZ95"/>
<dbReference type="SUPFAM" id="SSF64438">
    <property type="entry name" value="CNF1/YfiH-like putative cysteine hydrolases"/>
    <property type="match status" value="1"/>
</dbReference>
<evidence type="ECO:0000256" key="2">
    <source>
        <dbReference type="ARBA" id="ARBA00003215"/>
    </source>
</evidence>
<dbReference type="Gene3D" id="3.60.140.10">
    <property type="entry name" value="CNF1/YfiH-like putative cysteine hydrolases"/>
    <property type="match status" value="1"/>
</dbReference>
<evidence type="ECO:0000256" key="9">
    <source>
        <dbReference type="ARBA" id="ARBA00048968"/>
    </source>
</evidence>
<dbReference type="PANTHER" id="PTHR30616:SF2">
    <property type="entry name" value="PURINE NUCLEOSIDE PHOSPHORYLASE LACC1"/>
    <property type="match status" value="1"/>
</dbReference>
<evidence type="ECO:0000313" key="13">
    <source>
        <dbReference type="Proteomes" id="UP000515847"/>
    </source>
</evidence>
<accession>A0A7G6DZ95</accession>
<evidence type="ECO:0000256" key="7">
    <source>
        <dbReference type="ARBA" id="ARBA00022833"/>
    </source>
</evidence>
<gene>
    <name evidence="12" type="primary">pgeF</name>
    <name evidence="12" type="ORF">BR63_01720</name>
</gene>
<dbReference type="PANTHER" id="PTHR30616">
    <property type="entry name" value="UNCHARACTERIZED PROTEIN YFIH"/>
    <property type="match status" value="1"/>
</dbReference>
<evidence type="ECO:0000313" key="12">
    <source>
        <dbReference type="EMBL" id="QNB45149.1"/>
    </source>
</evidence>
<dbReference type="NCBIfam" id="TIGR00726">
    <property type="entry name" value="peptidoglycan editing factor PgeF"/>
    <property type="match status" value="1"/>
</dbReference>
<evidence type="ECO:0000256" key="1">
    <source>
        <dbReference type="ARBA" id="ARBA00000553"/>
    </source>
</evidence>
<evidence type="ECO:0000256" key="4">
    <source>
        <dbReference type="ARBA" id="ARBA00022679"/>
    </source>
</evidence>
<dbReference type="InterPro" id="IPR038371">
    <property type="entry name" value="Cu_polyphenol_OxRdtase_sf"/>
</dbReference>
<comment type="catalytic activity">
    <reaction evidence="10">
        <text>S-methyl-5'-thioadenosine + phosphate = 5-(methylsulfanyl)-alpha-D-ribose 1-phosphate + adenine</text>
        <dbReference type="Rhea" id="RHEA:11852"/>
        <dbReference type="ChEBI" id="CHEBI:16708"/>
        <dbReference type="ChEBI" id="CHEBI:17509"/>
        <dbReference type="ChEBI" id="CHEBI:43474"/>
        <dbReference type="ChEBI" id="CHEBI:58533"/>
        <dbReference type="EC" id="2.4.2.28"/>
    </reaction>
    <physiologicalReaction direction="left-to-right" evidence="10">
        <dbReference type="Rhea" id="RHEA:11853"/>
    </physiologicalReaction>
</comment>
<comment type="function">
    <text evidence="2">Purine nucleoside enzyme that catalyzes the phosphorolysis of adenosine and inosine nucleosides, yielding D-ribose 1-phosphate and the respective free bases, adenine and hypoxanthine. Also catalyzes the phosphorolysis of S-methyl-5'-thioadenosine into adenine and S-methyl-5-thio-alpha-D-ribose 1-phosphate. Also has adenosine deaminase activity.</text>
</comment>
<evidence type="ECO:0000256" key="11">
    <source>
        <dbReference type="RuleBase" id="RU361274"/>
    </source>
</evidence>